<feature type="domain" description="DUF3696" evidence="1">
    <location>
        <begin position="575"/>
        <end position="619"/>
    </location>
</feature>
<reference evidence="3 5" key="1">
    <citation type="journal article" date="2017" name="J. Infect. Dis.">
        <title>An Analysis of the Epidemic of Klebsiella pneumoniae Carbapenemase-Producing K. pneumoniae: Convergence of Two Evolutionary Mechanisms Creates the Perfect Storm.</title>
        <authorList>
            <person name="Rojas L.J."/>
            <person name="Weinstock G.M."/>
            <person name="De La Cadena E."/>
            <person name="Diaz L."/>
            <person name="Rios R."/>
            <person name="Hanson B.M."/>
            <person name="Brown J.S."/>
            <person name="Vats P."/>
            <person name="Phillips D.S."/>
            <person name="Nguyen H."/>
            <person name="Hujer K.M."/>
            <person name="Correa A."/>
            <person name="Adams M.D."/>
            <person name="Perez F."/>
            <person name="Sodergren E."/>
            <person name="Narechania A."/>
            <person name="Planet P.J."/>
            <person name="Villegas M.V."/>
            <person name="Bonomo R.A."/>
            <person name="Arias C.A."/>
        </authorList>
    </citation>
    <scope>NUCLEOTIDE SEQUENCE [LARGE SCALE GENOMIC DNA]</scope>
    <source>
        <strain evidence="3 5">COL-Kpn30</strain>
    </source>
</reference>
<name>A0A486RW39_KLEPN</name>
<dbReference type="EMBL" id="CAAHCX010000003">
    <property type="protein sequence ID" value="VGM06230.1"/>
    <property type="molecule type" value="Genomic_DNA"/>
</dbReference>
<dbReference type="InterPro" id="IPR027417">
    <property type="entry name" value="P-loop_NTPase"/>
</dbReference>
<accession>A0A486RW39</accession>
<dbReference type="Pfam" id="PF13175">
    <property type="entry name" value="AAA_15"/>
    <property type="match status" value="1"/>
</dbReference>
<dbReference type="Pfam" id="PF12476">
    <property type="entry name" value="DUF3696"/>
    <property type="match status" value="1"/>
</dbReference>
<dbReference type="Proteomes" id="UP000234439">
    <property type="component" value="Unassembled WGS sequence"/>
</dbReference>
<dbReference type="InterPro" id="IPR041685">
    <property type="entry name" value="AAA_GajA/Old/RecF-like"/>
</dbReference>
<evidence type="ECO:0000313" key="5">
    <source>
        <dbReference type="Proteomes" id="UP000234439"/>
    </source>
</evidence>
<gene>
    <name evidence="3" type="ORF">B6I68_30505</name>
    <name evidence="4" type="ORF">SAMEA4873653_02839</name>
</gene>
<dbReference type="InterPro" id="IPR022532">
    <property type="entry name" value="DUF3696"/>
</dbReference>
<dbReference type="RefSeq" id="WP_032414467.1">
    <property type="nucleotide sequence ID" value="NZ_CAKAAN010000002.1"/>
</dbReference>
<dbReference type="EMBL" id="NCMJ01000262">
    <property type="protein sequence ID" value="PLE23963.1"/>
    <property type="molecule type" value="Genomic_DNA"/>
</dbReference>
<dbReference type="AlphaFoldDB" id="A0A486RW39"/>
<evidence type="ECO:0000259" key="1">
    <source>
        <dbReference type="Pfam" id="PF12476"/>
    </source>
</evidence>
<evidence type="ECO:0000313" key="4">
    <source>
        <dbReference type="EMBL" id="VGM06230.1"/>
    </source>
</evidence>
<evidence type="ECO:0000259" key="2">
    <source>
        <dbReference type="Pfam" id="PF13175"/>
    </source>
</evidence>
<dbReference type="PANTHER" id="PTHR43581:SF2">
    <property type="entry name" value="EXCINUCLEASE ATPASE SUBUNIT"/>
    <property type="match status" value="1"/>
</dbReference>
<protein>
    <submittedName>
        <fullName evidence="4">Uncharacterized conserved protein</fullName>
    </submittedName>
</protein>
<sequence length="648" mass="74974">MLTELNIKNFKSIKMSQPIDLNRFSILCGSNSSGKSSLIQVILLICQSFSNRYQNDSIILNGHLVRLGAFLDIKNHFSDDDVINISFTLPIKTTTYKGQDSKIFKCDLCIGLDSGKTGADEYHPLILSNKVSIHVSDGEGGYIETDNIQVEYNNNAYAKDWPYSVISFKSSEMNRIEVEYPDFEVLGTYRGELLPHYIALKFNYVKKISSNILDFVTNTLSSNNIKSSITYIDEEYLVLPREFLLEILRIIKKERQVIYDSITVPDKYLQRGMMHEISLNLEENEFISKLKEDIVRANFNLSADVFPDAFFNRDKISIVDWREFISELDDKARKSLIDLITRNRLVLQDIWCDAMPNKTDVAVYNAKEFLDAEYSLNMYFSRSVKYLGPLRMEPQALYTSFGHLDPNTVGLKGEYTAAVLHKNRDKHIEYLSPSIVNGSLALKPKSELFKYACLEWLSYLGVIQDFKTSDKGKLGYELNVKINKDEEWQDLTHVGVGVSQVLPIVIMFLLSDEDDILIFEQPELHLHPQVQSRLCDLFIAIARAERQCIIETHSEYLINRLRLRIAQEIDETIKNDVSMFFINKEHGVSDFKMVEINKYGSVIDWPVDFFDQTDREIERILFEASLKRKKEKKQIKSFSFEVKNERRD</sequence>
<reference evidence="4" key="2">
    <citation type="submission" date="2019-03" db="EMBL/GenBank/DDBJ databases">
        <authorList>
            <consortium name="Pathogen Informatics"/>
        </authorList>
    </citation>
    <scope>NUCLEOTIDE SEQUENCE</scope>
    <source>
        <strain evidence="4">5012STDY7626451</strain>
    </source>
</reference>
<proteinExistence type="predicted"/>
<dbReference type="Gene3D" id="3.40.50.300">
    <property type="entry name" value="P-loop containing nucleotide triphosphate hydrolases"/>
    <property type="match status" value="2"/>
</dbReference>
<dbReference type="InterPro" id="IPR051396">
    <property type="entry name" value="Bact_Antivir_Def_Nuclease"/>
</dbReference>
<evidence type="ECO:0000313" key="3">
    <source>
        <dbReference type="EMBL" id="PLE23963.1"/>
    </source>
</evidence>
<dbReference type="PANTHER" id="PTHR43581">
    <property type="entry name" value="ATP/GTP PHOSPHATASE"/>
    <property type="match status" value="1"/>
</dbReference>
<dbReference type="SUPFAM" id="SSF52540">
    <property type="entry name" value="P-loop containing nucleoside triphosphate hydrolases"/>
    <property type="match status" value="1"/>
</dbReference>
<organism evidence="4">
    <name type="scientific">Klebsiella pneumoniae</name>
    <dbReference type="NCBI Taxonomy" id="573"/>
    <lineage>
        <taxon>Bacteria</taxon>
        <taxon>Pseudomonadati</taxon>
        <taxon>Pseudomonadota</taxon>
        <taxon>Gammaproteobacteria</taxon>
        <taxon>Enterobacterales</taxon>
        <taxon>Enterobacteriaceae</taxon>
        <taxon>Klebsiella/Raoultella group</taxon>
        <taxon>Klebsiella</taxon>
        <taxon>Klebsiella pneumoniae complex</taxon>
    </lineage>
</organism>
<feature type="domain" description="Endonuclease GajA/Old nuclease/RecF-like AAA" evidence="2">
    <location>
        <begin position="469"/>
        <end position="558"/>
    </location>
</feature>